<evidence type="ECO:0000313" key="4">
    <source>
        <dbReference type="EMBL" id="CEK90824.1"/>
    </source>
</evidence>
<feature type="region of interest" description="Disordered" evidence="1">
    <location>
        <begin position="104"/>
        <end position="125"/>
    </location>
</feature>
<name>A0A0B7BF60_9EUPU</name>
<evidence type="ECO:0000313" key="3">
    <source>
        <dbReference type="EMBL" id="CEK90814.1"/>
    </source>
</evidence>
<sequence>MIMDSIMINNNGGDEENDGSYIRLSSSSNFIDEYLQETFSTDSRLSSVKESNAFLQLSPQDGATEHKYEENMPLNTQSPTHVDTRLGHMSKIVQEDIEEIDGDKLSDTLTSTRNSQKHKPGVILLGRGNSFSLGRSEVMVVHANRQNKRNNSKNHNSTEESDNIQNNNNHFKSRINLNQPPPPAAELLNATIQAGSDAVMAKTQKAADYKFLPVELETLWDKAERIMAAKETVVQQVLEEFGIGEAQDDSVDKVMEETIWQSVQENVYI</sequence>
<reference evidence="5" key="1">
    <citation type="submission" date="2014-12" db="EMBL/GenBank/DDBJ databases">
        <title>Insight into the proteome of Arion vulgaris.</title>
        <authorList>
            <person name="Aradska J."/>
            <person name="Bulat T."/>
            <person name="Smidak R."/>
            <person name="Sarate P."/>
            <person name="Gangsoo J."/>
            <person name="Sialana F."/>
            <person name="Bilban M."/>
            <person name="Lubec G."/>
        </authorList>
    </citation>
    <scope>NUCLEOTIDE SEQUENCE</scope>
    <source>
        <tissue evidence="5">Skin</tissue>
    </source>
</reference>
<gene>
    <name evidence="5" type="primary">ORF179116</name>
    <name evidence="2" type="synonym">ORF178971</name>
    <name evidence="3" type="synonym">ORF178999</name>
    <name evidence="4" type="synonym">ORF179108</name>
</gene>
<feature type="region of interest" description="Disordered" evidence="1">
    <location>
        <begin position="143"/>
        <end position="176"/>
    </location>
</feature>
<protein>
    <submittedName>
        <fullName evidence="5">Uncharacterized protein</fullName>
    </submittedName>
</protein>
<dbReference type="EMBL" id="HACG01043946">
    <property type="protein sequence ID" value="CEK90811.1"/>
    <property type="molecule type" value="Transcribed_RNA"/>
</dbReference>
<evidence type="ECO:0000256" key="1">
    <source>
        <dbReference type="SAM" id="MobiDB-lite"/>
    </source>
</evidence>
<organism evidence="5">
    <name type="scientific">Arion vulgaris</name>
    <dbReference type="NCBI Taxonomy" id="1028688"/>
    <lineage>
        <taxon>Eukaryota</taxon>
        <taxon>Metazoa</taxon>
        <taxon>Spiralia</taxon>
        <taxon>Lophotrochozoa</taxon>
        <taxon>Mollusca</taxon>
        <taxon>Gastropoda</taxon>
        <taxon>Heterobranchia</taxon>
        <taxon>Euthyneura</taxon>
        <taxon>Panpulmonata</taxon>
        <taxon>Eupulmonata</taxon>
        <taxon>Stylommatophora</taxon>
        <taxon>Helicina</taxon>
        <taxon>Arionoidea</taxon>
        <taxon>Arionidae</taxon>
        <taxon>Arion</taxon>
    </lineage>
</organism>
<evidence type="ECO:0000313" key="5">
    <source>
        <dbReference type="EMBL" id="CEK90825.1"/>
    </source>
</evidence>
<feature type="compositionally biased region" description="Polar residues" evidence="1">
    <location>
        <begin position="163"/>
        <end position="176"/>
    </location>
</feature>
<proteinExistence type="predicted"/>
<evidence type="ECO:0000313" key="2">
    <source>
        <dbReference type="EMBL" id="CEK90811.1"/>
    </source>
</evidence>
<accession>A0A0B7BF60</accession>
<dbReference type="EMBL" id="HACG01043949">
    <property type="protein sequence ID" value="CEK90814.1"/>
    <property type="molecule type" value="Transcribed_RNA"/>
</dbReference>
<dbReference type="EMBL" id="HACG01043960">
    <property type="protein sequence ID" value="CEK90825.1"/>
    <property type="molecule type" value="Transcribed_RNA"/>
</dbReference>
<dbReference type="AlphaFoldDB" id="A0A0B7BF60"/>
<dbReference type="EMBL" id="HACG01043959">
    <property type="protein sequence ID" value="CEK90824.1"/>
    <property type="molecule type" value="Transcribed_RNA"/>
</dbReference>